<dbReference type="Gene3D" id="3.30.420.10">
    <property type="entry name" value="Ribonuclease H-like superfamily/Ribonuclease H"/>
    <property type="match status" value="1"/>
</dbReference>
<gene>
    <name evidence="3" type="ORF">MA16_Dca028117</name>
</gene>
<dbReference type="GO" id="GO:0015074">
    <property type="term" value="P:DNA integration"/>
    <property type="evidence" value="ECO:0007669"/>
    <property type="project" value="InterPro"/>
</dbReference>
<accession>A0A2I0V8S3</accession>
<evidence type="ECO:0000313" key="3">
    <source>
        <dbReference type="EMBL" id="PKU59809.1"/>
    </source>
</evidence>
<dbReference type="InterPro" id="IPR039537">
    <property type="entry name" value="Retrotran_Ty1/copia-like"/>
</dbReference>
<dbReference type="InterPro" id="IPR012337">
    <property type="entry name" value="RNaseH-like_sf"/>
</dbReference>
<dbReference type="AlphaFoldDB" id="A0A2I0V8S3"/>
<evidence type="ECO:0000259" key="2">
    <source>
        <dbReference type="PROSITE" id="PS50994"/>
    </source>
</evidence>
<organism evidence="3 4">
    <name type="scientific">Dendrobium catenatum</name>
    <dbReference type="NCBI Taxonomy" id="906689"/>
    <lineage>
        <taxon>Eukaryota</taxon>
        <taxon>Viridiplantae</taxon>
        <taxon>Streptophyta</taxon>
        <taxon>Embryophyta</taxon>
        <taxon>Tracheophyta</taxon>
        <taxon>Spermatophyta</taxon>
        <taxon>Magnoliopsida</taxon>
        <taxon>Liliopsida</taxon>
        <taxon>Asparagales</taxon>
        <taxon>Orchidaceae</taxon>
        <taxon>Epidendroideae</taxon>
        <taxon>Malaxideae</taxon>
        <taxon>Dendrobiinae</taxon>
        <taxon>Dendrobium</taxon>
    </lineage>
</organism>
<evidence type="ECO:0000256" key="1">
    <source>
        <dbReference type="ARBA" id="ARBA00022670"/>
    </source>
</evidence>
<dbReference type="PANTHER" id="PTHR42648:SF26">
    <property type="entry name" value="INTEGRASE CATALYTIC DOMAIN-CONTAINING PROTEIN"/>
    <property type="match status" value="1"/>
</dbReference>
<dbReference type="Pfam" id="PF22936">
    <property type="entry name" value="Pol_BBD"/>
    <property type="match status" value="1"/>
</dbReference>
<reference evidence="3 4" key="1">
    <citation type="journal article" date="2016" name="Sci. Rep.">
        <title>The Dendrobium catenatum Lindl. genome sequence provides insights into polysaccharide synthase, floral development and adaptive evolution.</title>
        <authorList>
            <person name="Zhang G.Q."/>
            <person name="Xu Q."/>
            <person name="Bian C."/>
            <person name="Tsai W.C."/>
            <person name="Yeh C.M."/>
            <person name="Liu K.W."/>
            <person name="Yoshida K."/>
            <person name="Zhang L.S."/>
            <person name="Chang S.B."/>
            <person name="Chen F."/>
            <person name="Shi Y."/>
            <person name="Su Y.Y."/>
            <person name="Zhang Y.Q."/>
            <person name="Chen L.J."/>
            <person name="Yin Y."/>
            <person name="Lin M."/>
            <person name="Huang H."/>
            <person name="Deng H."/>
            <person name="Wang Z.W."/>
            <person name="Zhu S.L."/>
            <person name="Zhao X."/>
            <person name="Deng C."/>
            <person name="Niu S.C."/>
            <person name="Huang J."/>
            <person name="Wang M."/>
            <person name="Liu G.H."/>
            <person name="Yang H.J."/>
            <person name="Xiao X.J."/>
            <person name="Hsiao Y.Y."/>
            <person name="Wu W.L."/>
            <person name="Chen Y.Y."/>
            <person name="Mitsuda N."/>
            <person name="Ohme-Takagi M."/>
            <person name="Luo Y.B."/>
            <person name="Van de Peer Y."/>
            <person name="Liu Z.J."/>
        </authorList>
    </citation>
    <scope>NUCLEOTIDE SEQUENCE [LARGE SCALE GENOMIC DNA]</scope>
    <source>
        <tissue evidence="3">The whole plant</tissue>
    </source>
</reference>
<dbReference type="InterPro" id="IPR054722">
    <property type="entry name" value="PolX-like_BBD"/>
</dbReference>
<feature type="domain" description="Integrase catalytic" evidence="2">
    <location>
        <begin position="378"/>
        <end position="544"/>
    </location>
</feature>
<dbReference type="Pfam" id="PF13976">
    <property type="entry name" value="gag_pre-integrs"/>
    <property type="match status" value="1"/>
</dbReference>
<sequence>MSTIKNVITIQLTPENHLTWKSQILKVFRANSFEGYLDGNTPCPPRQIPSTSGTLIPNPFFSTWMLIDQNLAAALFSTISAPLLPYVLNLESCCEIWQTIGKRLQSSNRSRILQIKNDLNFISMANKTMQQYLTEIKQNVDALTVTGYNLNSEDIIMYTLNGLPASYQGFKTAIRTNPDSVEHSASAVSGSSSDWVLDTGATSHITNDPNQLLMSQPYNGSQQIQVGNGQSLPISHTGQGLLPTPKRKLSLSPLLHVPQASHNLLSVHRLTYDNDCSVSFTPHGYHIKDAKTNRSILSGLCRDGLYSVPIKTSPSSHALVTTISSSTWHSRLGHPHSVVLSRIASSYPSLQISVTTSICYFCQTAKSHRLPFVRSISHCTSPFQVVVSDVWGPSPILSLNGYRFYVLFVDEFSCFSWVYPMVTKAEVFSKFILFKSMVEKQFATTIKIFRSDGGGEYTSTQFQHFLSTNGILHQFSCPHTPQQNGLAERKHLHIIETARTLLIQAHLPTSFWIESVLIAVYLINRLPSPITKYISPFQCLYNKSPSYSHLKVFGCLCFPWLQPIVPHKFAPKSSACVFI</sequence>
<dbReference type="GO" id="GO:0006508">
    <property type="term" value="P:proteolysis"/>
    <property type="evidence" value="ECO:0007669"/>
    <property type="project" value="UniProtKB-KW"/>
</dbReference>
<dbReference type="SUPFAM" id="SSF53098">
    <property type="entry name" value="Ribonuclease H-like"/>
    <property type="match status" value="1"/>
</dbReference>
<keyword evidence="4" id="KW-1185">Reference proteome</keyword>
<name>A0A2I0V8S3_9ASPA</name>
<dbReference type="GO" id="GO:0008233">
    <property type="term" value="F:peptidase activity"/>
    <property type="evidence" value="ECO:0007669"/>
    <property type="project" value="UniProtKB-KW"/>
</dbReference>
<protein>
    <submittedName>
        <fullName evidence="3">Retrovirus-related Pol polyprotein from transposon TNT 1-94</fullName>
    </submittedName>
</protein>
<keyword evidence="1" id="KW-0645">Protease</keyword>
<dbReference type="Pfam" id="PF14223">
    <property type="entry name" value="Retrotran_gag_2"/>
    <property type="match status" value="1"/>
</dbReference>
<dbReference type="PANTHER" id="PTHR42648">
    <property type="entry name" value="TRANSPOSASE, PUTATIVE-RELATED"/>
    <property type="match status" value="1"/>
</dbReference>
<evidence type="ECO:0000313" key="4">
    <source>
        <dbReference type="Proteomes" id="UP000233837"/>
    </source>
</evidence>
<dbReference type="Proteomes" id="UP000233837">
    <property type="component" value="Unassembled WGS sequence"/>
</dbReference>
<dbReference type="EMBL" id="KZ505350">
    <property type="protein sequence ID" value="PKU59809.1"/>
    <property type="molecule type" value="Genomic_DNA"/>
</dbReference>
<keyword evidence="1" id="KW-0378">Hydrolase</keyword>
<dbReference type="Pfam" id="PF00665">
    <property type="entry name" value="rve"/>
    <property type="match status" value="1"/>
</dbReference>
<dbReference type="GO" id="GO:0003676">
    <property type="term" value="F:nucleic acid binding"/>
    <property type="evidence" value="ECO:0007669"/>
    <property type="project" value="InterPro"/>
</dbReference>
<dbReference type="InterPro" id="IPR025724">
    <property type="entry name" value="GAG-pre-integrase_dom"/>
</dbReference>
<dbReference type="InterPro" id="IPR001584">
    <property type="entry name" value="Integrase_cat-core"/>
</dbReference>
<dbReference type="PROSITE" id="PS50994">
    <property type="entry name" value="INTEGRASE"/>
    <property type="match status" value="1"/>
</dbReference>
<proteinExistence type="predicted"/>
<dbReference type="InterPro" id="IPR036397">
    <property type="entry name" value="RNaseH_sf"/>
</dbReference>
<reference evidence="3 4" key="2">
    <citation type="journal article" date="2017" name="Nature">
        <title>The Apostasia genome and the evolution of orchids.</title>
        <authorList>
            <person name="Zhang G.Q."/>
            <person name="Liu K.W."/>
            <person name="Li Z."/>
            <person name="Lohaus R."/>
            <person name="Hsiao Y.Y."/>
            <person name="Niu S.C."/>
            <person name="Wang J.Y."/>
            <person name="Lin Y.C."/>
            <person name="Xu Q."/>
            <person name="Chen L.J."/>
            <person name="Yoshida K."/>
            <person name="Fujiwara S."/>
            <person name="Wang Z.W."/>
            <person name="Zhang Y.Q."/>
            <person name="Mitsuda N."/>
            <person name="Wang M."/>
            <person name="Liu G.H."/>
            <person name="Pecoraro L."/>
            <person name="Huang H.X."/>
            <person name="Xiao X.J."/>
            <person name="Lin M."/>
            <person name="Wu X.Y."/>
            <person name="Wu W.L."/>
            <person name="Chen Y.Y."/>
            <person name="Chang S.B."/>
            <person name="Sakamoto S."/>
            <person name="Ohme-Takagi M."/>
            <person name="Yagi M."/>
            <person name="Zeng S.J."/>
            <person name="Shen C.Y."/>
            <person name="Yeh C.M."/>
            <person name="Luo Y.B."/>
            <person name="Tsai W.C."/>
            <person name="Van de Peer Y."/>
            <person name="Liu Z.J."/>
        </authorList>
    </citation>
    <scope>NUCLEOTIDE SEQUENCE [LARGE SCALE GENOMIC DNA]</scope>
    <source>
        <tissue evidence="3">The whole plant</tissue>
    </source>
</reference>